<comment type="caution">
    <text evidence="2">The sequence shown here is derived from an EMBL/GenBank/DDBJ whole genome shotgun (WGS) entry which is preliminary data.</text>
</comment>
<organism evidence="2 3">
    <name type="scientific">Bremerella cremea</name>
    <dbReference type="NCBI Taxonomy" id="1031537"/>
    <lineage>
        <taxon>Bacteria</taxon>
        <taxon>Pseudomonadati</taxon>
        <taxon>Planctomycetota</taxon>
        <taxon>Planctomycetia</taxon>
        <taxon>Pirellulales</taxon>
        <taxon>Pirellulaceae</taxon>
        <taxon>Bremerella</taxon>
    </lineage>
</organism>
<evidence type="ECO:0000313" key="3">
    <source>
        <dbReference type="Proteomes" id="UP000253562"/>
    </source>
</evidence>
<dbReference type="RefSeq" id="WP_114367333.1">
    <property type="nucleotide sequence ID" value="NZ_QPEX01000010.1"/>
</dbReference>
<feature type="signal peptide" evidence="1">
    <location>
        <begin position="1"/>
        <end position="29"/>
    </location>
</feature>
<dbReference type="EMBL" id="QPEX01000010">
    <property type="protein sequence ID" value="RCS54267.1"/>
    <property type="molecule type" value="Genomic_DNA"/>
</dbReference>
<dbReference type="Proteomes" id="UP000253562">
    <property type="component" value="Unassembled WGS sequence"/>
</dbReference>
<evidence type="ECO:0000256" key="1">
    <source>
        <dbReference type="SAM" id="SignalP"/>
    </source>
</evidence>
<accession>A0A368KX88</accession>
<dbReference type="AlphaFoldDB" id="A0A368KX88"/>
<name>A0A368KX88_9BACT</name>
<gene>
    <name evidence="2" type="ORF">DTL42_03735</name>
</gene>
<evidence type="ECO:0000313" key="2">
    <source>
        <dbReference type="EMBL" id="RCS54267.1"/>
    </source>
</evidence>
<protein>
    <submittedName>
        <fullName evidence="2">Uncharacterized protein</fullName>
    </submittedName>
</protein>
<proteinExistence type="predicted"/>
<reference evidence="2 3" key="1">
    <citation type="submission" date="2018-07" db="EMBL/GenBank/DDBJ databases">
        <title>Comparative genomes isolates from brazilian mangrove.</title>
        <authorList>
            <person name="De Araujo J.E."/>
            <person name="Taketani R.G."/>
            <person name="Silva M.C.P."/>
            <person name="Lourenco M.V."/>
            <person name="Oliveira V.M."/>
            <person name="Andreote F.D."/>
        </authorList>
    </citation>
    <scope>NUCLEOTIDE SEQUENCE [LARGE SCALE GENOMIC DNA]</scope>
    <source>
        <strain evidence="2 3">HEX PRIS-MGV</strain>
    </source>
</reference>
<sequence>MRFLRFRSSTAALAIMLALTLGSITHVQAERQRPSSETLESLVRQFFARVGNPHKPQLITQSQVHNLLEELRGMHIQIPGRHQIVRTFPHDKEFFSRFVLSELSHDPTDHFPEDPTFLFQRIDAMCSSHASLRHFLILAGRGQAFEANWVPQEPLFPPLEGLVTQDLLKEHGLLDVAQASPRRRNYTVDHLLEILRTSYNPERITASGQDSLDALGR</sequence>
<keyword evidence="1" id="KW-0732">Signal</keyword>
<feature type="chain" id="PRO_5016679997" evidence="1">
    <location>
        <begin position="30"/>
        <end position="217"/>
    </location>
</feature>
<dbReference type="OrthoDB" id="276530at2"/>